<accession>A0ABT8CES8</accession>
<dbReference type="RefSeq" id="WP_163382837.1">
    <property type="nucleotide sequence ID" value="NZ_JAUFQS010000047.1"/>
</dbReference>
<keyword evidence="2" id="KW-1185">Reference proteome</keyword>
<evidence type="ECO:0000313" key="1">
    <source>
        <dbReference type="EMBL" id="MDN3690697.1"/>
    </source>
</evidence>
<gene>
    <name evidence="1" type="ORF">QWZ15_22945</name>
</gene>
<organism evidence="1 2">
    <name type="scientific">Cyclobacterium jeungdonense</name>
    <dbReference type="NCBI Taxonomy" id="708087"/>
    <lineage>
        <taxon>Bacteria</taxon>
        <taxon>Pseudomonadati</taxon>
        <taxon>Bacteroidota</taxon>
        <taxon>Cytophagia</taxon>
        <taxon>Cytophagales</taxon>
        <taxon>Cyclobacteriaceae</taxon>
        <taxon>Cyclobacterium</taxon>
    </lineage>
</organism>
<protein>
    <submittedName>
        <fullName evidence="1">DUF4249 domain-containing protein</fullName>
    </submittedName>
</protein>
<name>A0ABT8CES8_9BACT</name>
<reference evidence="2" key="1">
    <citation type="journal article" date="2019" name="Int. J. Syst. Evol. Microbiol.">
        <title>The Global Catalogue of Microorganisms (GCM) 10K type strain sequencing project: providing services to taxonomists for standard genome sequencing and annotation.</title>
        <authorList>
            <consortium name="The Broad Institute Genomics Platform"/>
            <consortium name="The Broad Institute Genome Sequencing Center for Infectious Disease"/>
            <person name="Wu L."/>
            <person name="Ma J."/>
        </authorList>
    </citation>
    <scope>NUCLEOTIDE SEQUENCE [LARGE SCALE GENOMIC DNA]</scope>
    <source>
        <strain evidence="2">CECT 7706</strain>
    </source>
</reference>
<comment type="caution">
    <text evidence="1">The sequence shown here is derived from an EMBL/GenBank/DDBJ whole genome shotgun (WGS) entry which is preliminary data.</text>
</comment>
<sequence length="305" mass="35373">MKMNKQLTWIFLAPLKLVGVVFLFFACETAVDIEIPFEKPQITLNSNLRHNLFPSVRLTYSKHILDNNWEFVPIKDAAVRLIHEGEALPLAFVEETGEYTNLNRLLVEGNEYRVEVEVEGYETVTATEIIPISVPIKDLIYQGKVKVDAWSSNDDVRIIFDDPEGENYYEISAEFYRQYTYIDQDGNTVYYEDNYPLYLEPKNPTYEKDYNTDGELLIDDKLFEGREATIDLFLNGSYFSDDMEGEIKFTLKTVTRNYYLFHSTYGLQWWNEGDPFAQPVQVYTNISNGIGIVMGESISVKRIDP</sequence>
<dbReference type="EMBL" id="JAUFQS010000047">
    <property type="protein sequence ID" value="MDN3690697.1"/>
    <property type="molecule type" value="Genomic_DNA"/>
</dbReference>
<proteinExistence type="predicted"/>
<dbReference type="PROSITE" id="PS51257">
    <property type="entry name" value="PROKAR_LIPOPROTEIN"/>
    <property type="match status" value="1"/>
</dbReference>
<dbReference type="Pfam" id="PF14054">
    <property type="entry name" value="DUF4249"/>
    <property type="match status" value="1"/>
</dbReference>
<evidence type="ECO:0000313" key="2">
    <source>
        <dbReference type="Proteomes" id="UP001236663"/>
    </source>
</evidence>
<dbReference type="InterPro" id="IPR025345">
    <property type="entry name" value="DUF4249"/>
</dbReference>
<dbReference type="Proteomes" id="UP001236663">
    <property type="component" value="Unassembled WGS sequence"/>
</dbReference>